<feature type="region of interest" description="Disordered" evidence="5">
    <location>
        <begin position="797"/>
        <end position="825"/>
    </location>
</feature>
<dbReference type="GO" id="GO:0005634">
    <property type="term" value="C:nucleus"/>
    <property type="evidence" value="ECO:0007669"/>
    <property type="project" value="UniProtKB-SubCell"/>
</dbReference>
<feature type="compositionally biased region" description="Low complexity" evidence="5">
    <location>
        <begin position="207"/>
        <end position="216"/>
    </location>
</feature>
<feature type="domain" description="Fork-head" evidence="6">
    <location>
        <begin position="297"/>
        <end position="392"/>
    </location>
</feature>
<sequence length="825" mass="88951">MASTRHPPPLRIYQDPPGAAPPAPASQPASHPSSASTSSSSSSSSSSSTASSSSQPGAGPKSQRKQLQPSPMPLQPLGNSARNNRDLVLNPPSLDPFCAHSSTSPIKHQRRTSAHLAHNSNKLEYLPISAPKPARFPTDSPAKKPLSQEHHQARRPLPPPSSRLPLFTTFPSVPPKPSGSSSSASASASASSSSAGRTAFHHQHNHSSSSSSSSSLAPPPPRSASHSHSRSASASSASASTASGMHAPAKRRLTVGSSDMVPAAKKLKREELEQPPPVTPRLPEPHEMPPVEDDGSKPPYSYAILIGMAILRATNRRLTLSQIYKWISDNFAFYRAGDFGWQNSIRHNLSLHKAFIKQERPKDDPGKGHYWIIEPGMEGQFLKDKPFRKAPIMSTIPASQPQSAVPPPLSTPKQPDLPPPSSNTGLSTINYLPSTTAESQDVAPASNLQDLSSDATLPASDPALQEDDVSDEQLAPSLAQIEQHFSSPLQAMRSSPPVAPRIFHRQATPPTPSRPTSSSAGVSRSKRRGSKPSNMNDSGYYSSLESSAMRPRVAAGHILTSELDIEPPRIKRGRAEEEIARIRSSSHDISPMRLGTLRDSAQATVGSSPLRNEYISIHAAPLTPAIKFKKPVKPPAFLSPNTNLQNHRRKIQQMVNSPIKRLGLGEELQQPWSPAFNIHDEVYTPNDNLRLPFDPFSDQFLASIGTPPFCSPEKRSVKSDGLGAGVLADITALSANTRLKTPIDKSKAYRFQESPCKRLDQSRYNDAANDELFSFNLFSEDGAGDVDGVDLLQGFEKIGQPKEERSPKQFLVLGPHGQLPLSNSS</sequence>
<dbReference type="InterPro" id="IPR030456">
    <property type="entry name" value="TF_fork_head_CS_2"/>
</dbReference>
<dbReference type="HOGENOM" id="CLU_012536_0_0_1"/>
<evidence type="ECO:0000256" key="2">
    <source>
        <dbReference type="ARBA" id="ARBA00023125"/>
    </source>
</evidence>
<feature type="region of interest" description="Disordered" evidence="5">
    <location>
        <begin position="501"/>
        <end position="547"/>
    </location>
</feature>
<dbReference type="PRINTS" id="PR00053">
    <property type="entry name" value="FORKHEAD"/>
</dbReference>
<proteinExistence type="predicted"/>
<comment type="caution">
    <text evidence="7">The sequence shown here is derived from an EMBL/GenBank/DDBJ whole genome shotgun (WGS) entry which is preliminary data.</text>
</comment>
<evidence type="ECO:0000256" key="4">
    <source>
        <dbReference type="PROSITE-ProRule" id="PRU00089"/>
    </source>
</evidence>
<dbReference type="PANTHER" id="PTHR11829">
    <property type="entry name" value="FORKHEAD BOX PROTEIN"/>
    <property type="match status" value="1"/>
</dbReference>
<name>D4AXF2_ARTBC</name>
<dbReference type="GO" id="GO:0001228">
    <property type="term" value="F:DNA-binding transcription activator activity, RNA polymerase II-specific"/>
    <property type="evidence" value="ECO:0007669"/>
    <property type="project" value="UniProtKB-ARBA"/>
</dbReference>
<dbReference type="CDD" id="cd00059">
    <property type="entry name" value="FH_FOX"/>
    <property type="match status" value="1"/>
</dbReference>
<feature type="DNA-binding region" description="Fork-head" evidence="4">
    <location>
        <begin position="297"/>
        <end position="392"/>
    </location>
</feature>
<keyword evidence="2 4" id="KW-0238">DNA-binding</keyword>
<organism evidence="7 8">
    <name type="scientific">Arthroderma benhamiae (strain ATCC MYA-4681 / CBS 112371)</name>
    <name type="common">Trichophyton mentagrophytes</name>
    <dbReference type="NCBI Taxonomy" id="663331"/>
    <lineage>
        <taxon>Eukaryota</taxon>
        <taxon>Fungi</taxon>
        <taxon>Dikarya</taxon>
        <taxon>Ascomycota</taxon>
        <taxon>Pezizomycotina</taxon>
        <taxon>Eurotiomycetes</taxon>
        <taxon>Eurotiomycetidae</taxon>
        <taxon>Onygenales</taxon>
        <taxon>Arthrodermataceae</taxon>
        <taxon>Trichophyton</taxon>
    </lineage>
</organism>
<feature type="region of interest" description="Disordered" evidence="5">
    <location>
        <begin position="396"/>
        <end position="430"/>
    </location>
</feature>
<dbReference type="eggNOG" id="KOG2294">
    <property type="taxonomic scope" value="Eukaryota"/>
</dbReference>
<evidence type="ECO:0000256" key="3">
    <source>
        <dbReference type="ARBA" id="ARBA00023242"/>
    </source>
</evidence>
<keyword evidence="8" id="KW-1185">Reference proteome</keyword>
<feature type="compositionally biased region" description="Low complexity" evidence="5">
    <location>
        <begin position="223"/>
        <end position="243"/>
    </location>
</feature>
<evidence type="ECO:0000256" key="1">
    <source>
        <dbReference type="ARBA" id="ARBA00004123"/>
    </source>
</evidence>
<evidence type="ECO:0000256" key="5">
    <source>
        <dbReference type="SAM" id="MobiDB-lite"/>
    </source>
</evidence>
<protein>
    <submittedName>
        <fullName evidence="7">Forkhead transcription factor (Sep1), putative</fullName>
    </submittedName>
</protein>
<keyword evidence="3 4" id="KW-0539">Nucleus</keyword>
<reference evidence="8" key="1">
    <citation type="journal article" date="2011" name="Genome Biol.">
        <title>Comparative and functional genomics provide insights into the pathogenicity of dermatophytic fungi.</title>
        <authorList>
            <person name="Burmester A."/>
            <person name="Shelest E."/>
            <person name="Gloeckner G."/>
            <person name="Heddergott C."/>
            <person name="Schindler S."/>
            <person name="Staib P."/>
            <person name="Heidel A."/>
            <person name="Felder M."/>
            <person name="Petzold A."/>
            <person name="Szafranski K."/>
            <person name="Feuermann M."/>
            <person name="Pedruzzi I."/>
            <person name="Priebe S."/>
            <person name="Groth M."/>
            <person name="Winkler R."/>
            <person name="Li W."/>
            <person name="Kniemeyer O."/>
            <person name="Schroeckh V."/>
            <person name="Hertweck C."/>
            <person name="Hube B."/>
            <person name="White T.C."/>
            <person name="Platzer M."/>
            <person name="Guthke R."/>
            <person name="Heitman J."/>
            <person name="Woestemeyer J."/>
            <person name="Zipfel P.F."/>
            <person name="Monod M."/>
            <person name="Brakhage A.A."/>
        </authorList>
    </citation>
    <scope>NUCLEOTIDE SEQUENCE [LARGE SCALE GENOMIC DNA]</scope>
    <source>
        <strain evidence="8">ATCC MYA-4681 / CBS 112371</strain>
    </source>
</reference>
<dbReference type="InterPro" id="IPR036388">
    <property type="entry name" value="WH-like_DNA-bd_sf"/>
</dbReference>
<dbReference type="Proteomes" id="UP000008866">
    <property type="component" value="Unassembled WGS sequence"/>
</dbReference>
<dbReference type="PROSITE" id="PS50039">
    <property type="entry name" value="FORK_HEAD_3"/>
    <property type="match status" value="1"/>
</dbReference>
<feature type="region of interest" description="Disordered" evidence="5">
    <location>
        <begin position="452"/>
        <end position="473"/>
    </location>
</feature>
<feature type="compositionally biased region" description="Low complexity" evidence="5">
    <location>
        <begin position="26"/>
        <end position="58"/>
    </location>
</feature>
<evidence type="ECO:0000313" key="7">
    <source>
        <dbReference type="EMBL" id="EFE32357.1"/>
    </source>
</evidence>
<dbReference type="InterPro" id="IPR036390">
    <property type="entry name" value="WH_DNA-bd_sf"/>
</dbReference>
<dbReference type="KEGG" id="abe:ARB_00880"/>
<evidence type="ECO:0000259" key="6">
    <source>
        <dbReference type="PROSITE" id="PS50039"/>
    </source>
</evidence>
<evidence type="ECO:0000313" key="8">
    <source>
        <dbReference type="Proteomes" id="UP000008866"/>
    </source>
</evidence>
<dbReference type="STRING" id="663331.D4AXF2"/>
<dbReference type="FunFam" id="1.10.10.10:FF:000260">
    <property type="entry name" value="Forkhead transcription factor (Sep1)"/>
    <property type="match status" value="1"/>
</dbReference>
<dbReference type="InterPro" id="IPR050211">
    <property type="entry name" value="FOX_domain-containing"/>
</dbReference>
<accession>D4AXF2</accession>
<feature type="compositionally biased region" description="Pro residues" evidence="5">
    <location>
        <begin position="404"/>
        <end position="421"/>
    </location>
</feature>
<feature type="region of interest" description="Disordered" evidence="5">
    <location>
        <begin position="1"/>
        <end position="296"/>
    </location>
</feature>
<dbReference type="PROSITE" id="PS00657">
    <property type="entry name" value="FORK_HEAD_1"/>
    <property type="match status" value="1"/>
</dbReference>
<feature type="compositionally biased region" description="Pro residues" evidence="5">
    <location>
        <begin position="1"/>
        <end position="10"/>
    </location>
</feature>
<dbReference type="InterPro" id="IPR001766">
    <property type="entry name" value="Fork_head_dom"/>
</dbReference>
<dbReference type="EMBL" id="ABSU01000016">
    <property type="protein sequence ID" value="EFE32357.1"/>
    <property type="molecule type" value="Genomic_DNA"/>
</dbReference>
<feature type="compositionally biased region" description="Polar residues" evidence="5">
    <location>
        <begin position="531"/>
        <end position="546"/>
    </location>
</feature>
<dbReference type="AlphaFoldDB" id="D4AXF2"/>
<dbReference type="InterPro" id="IPR018122">
    <property type="entry name" value="TF_fork_head_CS_1"/>
</dbReference>
<dbReference type="PROSITE" id="PS00658">
    <property type="entry name" value="FORK_HEAD_2"/>
    <property type="match status" value="1"/>
</dbReference>
<feature type="compositionally biased region" description="Low complexity" evidence="5">
    <location>
        <begin position="178"/>
        <end position="196"/>
    </location>
</feature>
<dbReference type="GeneID" id="9523076"/>
<dbReference type="SUPFAM" id="SSF46785">
    <property type="entry name" value="Winged helix' DNA-binding domain"/>
    <property type="match status" value="1"/>
</dbReference>
<dbReference type="GO" id="GO:0000978">
    <property type="term" value="F:RNA polymerase II cis-regulatory region sequence-specific DNA binding"/>
    <property type="evidence" value="ECO:0007669"/>
    <property type="project" value="TreeGrafter"/>
</dbReference>
<dbReference type="RefSeq" id="XP_003012997.1">
    <property type="nucleotide sequence ID" value="XM_003012951.1"/>
</dbReference>
<dbReference type="Gene3D" id="1.10.10.10">
    <property type="entry name" value="Winged helix-like DNA-binding domain superfamily/Winged helix DNA-binding domain"/>
    <property type="match status" value="1"/>
</dbReference>
<comment type="subcellular location">
    <subcellularLocation>
        <location evidence="1 4">Nucleus</location>
    </subcellularLocation>
</comment>
<gene>
    <name evidence="7" type="ORF">ARB_00880</name>
</gene>
<dbReference type="PANTHER" id="PTHR11829:SF343">
    <property type="entry name" value="FORK-HEAD DOMAIN-CONTAINING PROTEIN"/>
    <property type="match status" value="1"/>
</dbReference>
<dbReference type="OMA" id="PNDAGWQ"/>
<dbReference type="Pfam" id="PF00250">
    <property type="entry name" value="Forkhead"/>
    <property type="match status" value="1"/>
</dbReference>
<dbReference type="SMART" id="SM00339">
    <property type="entry name" value="FH"/>
    <property type="match status" value="1"/>
</dbReference>